<dbReference type="GO" id="GO:0033617">
    <property type="term" value="P:mitochondrial respiratory chain complex IV assembly"/>
    <property type="evidence" value="ECO:0007669"/>
    <property type="project" value="InterPro"/>
</dbReference>
<dbReference type="Pfam" id="PF09803">
    <property type="entry name" value="Pet100"/>
    <property type="match status" value="1"/>
</dbReference>
<evidence type="ECO:0000313" key="5">
    <source>
        <dbReference type="Proteomes" id="UP000516314"/>
    </source>
</evidence>
<feature type="region of interest" description="Disordered" evidence="1">
    <location>
        <begin position="192"/>
        <end position="245"/>
    </location>
</feature>
<proteinExistence type="predicted"/>
<reference evidence="4 5" key="1">
    <citation type="submission" date="2020-09" db="EMBL/GenBank/DDBJ databases">
        <authorList>
            <person name="Ashkenazy H."/>
        </authorList>
    </citation>
    <scope>NUCLEOTIDE SEQUENCE [LARGE SCALE GENOMIC DNA]</scope>
    <source>
        <strain evidence="5">cv. Cdm-0</strain>
    </source>
</reference>
<dbReference type="PANTHER" id="PTHR35700:SF3">
    <property type="entry name" value="GENOME ASSEMBLY, CHROMOSOME: A08"/>
    <property type="match status" value="1"/>
</dbReference>
<gene>
    <name evidence="4" type="ORF">AT9943_LOCUS15594</name>
</gene>
<name>A0A7G2EXA5_ARATH</name>
<dbReference type="PANTHER" id="PTHR35700">
    <property type="entry name" value="OS07G0181800 PROTEIN"/>
    <property type="match status" value="1"/>
</dbReference>
<keyword evidence="2" id="KW-0472">Membrane</keyword>
<accession>A0A7G2EXA5</accession>
<dbReference type="GO" id="GO:0005739">
    <property type="term" value="C:mitochondrion"/>
    <property type="evidence" value="ECO:0007669"/>
    <property type="project" value="InterPro"/>
</dbReference>
<evidence type="ECO:0000313" key="4">
    <source>
        <dbReference type="EMBL" id="CAD5327914.1"/>
    </source>
</evidence>
<keyword evidence="2" id="KW-1133">Transmembrane helix</keyword>
<feature type="domain" description="Myb/SANT-like" evidence="3">
    <location>
        <begin position="93"/>
        <end position="183"/>
    </location>
</feature>
<feature type="transmembrane region" description="Helical" evidence="2">
    <location>
        <begin position="13"/>
        <end position="31"/>
    </location>
</feature>
<protein>
    <submittedName>
        <fullName evidence="4">(thale cress) hypothetical protein</fullName>
    </submittedName>
</protein>
<dbReference type="InterPro" id="IPR024752">
    <property type="entry name" value="Myb/SANT-like_dom"/>
</dbReference>
<evidence type="ECO:0000256" key="1">
    <source>
        <dbReference type="SAM" id="MobiDB-lite"/>
    </source>
</evidence>
<keyword evidence="2" id="KW-0812">Transmembrane</keyword>
<feature type="compositionally biased region" description="Polar residues" evidence="1">
    <location>
        <begin position="206"/>
        <end position="224"/>
    </location>
</feature>
<dbReference type="Pfam" id="PF12776">
    <property type="entry name" value="Myb_DNA-bind_3"/>
    <property type="match status" value="1"/>
</dbReference>
<evidence type="ECO:0000259" key="3">
    <source>
        <dbReference type="Pfam" id="PF12776"/>
    </source>
</evidence>
<organism evidence="4 5">
    <name type="scientific">Arabidopsis thaliana</name>
    <name type="common">Mouse-ear cress</name>
    <dbReference type="NCBI Taxonomy" id="3702"/>
    <lineage>
        <taxon>Eukaryota</taxon>
        <taxon>Viridiplantae</taxon>
        <taxon>Streptophyta</taxon>
        <taxon>Embryophyta</taxon>
        <taxon>Tracheophyta</taxon>
        <taxon>Spermatophyta</taxon>
        <taxon>Magnoliopsida</taxon>
        <taxon>eudicotyledons</taxon>
        <taxon>Gunneridae</taxon>
        <taxon>Pentapetalae</taxon>
        <taxon>rosids</taxon>
        <taxon>malvids</taxon>
        <taxon>Brassicales</taxon>
        <taxon>Brassicaceae</taxon>
        <taxon>Camelineae</taxon>
        <taxon>Arabidopsis</taxon>
    </lineage>
</organism>
<dbReference type="EMBL" id="LR881469">
    <property type="protein sequence ID" value="CAD5327914.1"/>
    <property type="molecule type" value="Genomic_DNA"/>
</dbReference>
<dbReference type="InterPro" id="IPR018625">
    <property type="entry name" value="Pet100"/>
</dbReference>
<evidence type="ECO:0000256" key="2">
    <source>
        <dbReference type="SAM" id="Phobius"/>
    </source>
</evidence>
<dbReference type="AlphaFoldDB" id="A0A7G2EXA5"/>
<sequence length="416" mass="47893">MSSVGTSKGVLEIVKFGVYVAVPIVLMYTFANNSTNIKKFMGNRSYVVYPEEAPRPPSPDELREMARELARKKNIPDSSKTMSTIHGSDSLAWSDEQTRLYLELRIDEKLKGNIRKHTVNEAGRQSIIDKFYEVYGVRHQWKKFGIKFTTCKKQYETFRKLTHNRTGLGYFANGSIDMSEDWWNERCKIPPTQAAEHDADAESWQIPPSNIGNGPSTSTFGNGPSASSRSKASKKRSRSEPAGGEVVAEVIRESLESRDKILSRKNELIESHPELTCNQLRAMEVLHSMPTIRRWSPLYKAAIQHLKEDINNRQTFLCYGDDENKVLYLEYATGLQRFTKLKEYWCRIDHQIMQETFRALIEDDDMDLVLEDEDNMYALVQDMYRETEVNTSSRQTMEAMRDSITTEMAEGTRLPY</sequence>
<dbReference type="Proteomes" id="UP000516314">
    <property type="component" value="Chromosome 4"/>
</dbReference>